<proteinExistence type="predicted"/>
<accession>A0A7R9Y939</accession>
<name>A0A7R9Y939_9STRA</name>
<reference evidence="2" key="1">
    <citation type="submission" date="2021-01" db="EMBL/GenBank/DDBJ databases">
        <authorList>
            <person name="Corre E."/>
            <person name="Pelletier E."/>
            <person name="Niang G."/>
            <person name="Scheremetjew M."/>
            <person name="Finn R."/>
            <person name="Kale V."/>
            <person name="Holt S."/>
            <person name="Cochrane G."/>
            <person name="Meng A."/>
            <person name="Brown T."/>
            <person name="Cohen L."/>
        </authorList>
    </citation>
    <scope>NUCLEOTIDE SEQUENCE</scope>
    <source>
        <strain evidence="2">CCMP2078</strain>
    </source>
</reference>
<dbReference type="EMBL" id="HBEA01001798">
    <property type="protein sequence ID" value="CAD8251836.1"/>
    <property type="molecule type" value="Transcribed_RNA"/>
</dbReference>
<organism evidence="2">
    <name type="scientific">Pinguiococcus pyrenoidosus</name>
    <dbReference type="NCBI Taxonomy" id="172671"/>
    <lineage>
        <taxon>Eukaryota</taxon>
        <taxon>Sar</taxon>
        <taxon>Stramenopiles</taxon>
        <taxon>Ochrophyta</taxon>
        <taxon>Pinguiophyceae</taxon>
        <taxon>Pinguiochrysidales</taxon>
        <taxon>Pinguiochrysidaceae</taxon>
        <taxon>Pinguiococcus</taxon>
    </lineage>
</organism>
<evidence type="ECO:0000256" key="1">
    <source>
        <dbReference type="SAM" id="MobiDB-lite"/>
    </source>
</evidence>
<evidence type="ECO:0000313" key="2">
    <source>
        <dbReference type="EMBL" id="CAD8251836.1"/>
    </source>
</evidence>
<protein>
    <submittedName>
        <fullName evidence="2">Uncharacterized protein</fullName>
    </submittedName>
</protein>
<sequence>MAPPNLPPIDTATPKPDAEKPKYDNWFYRNPGYTFLAIVLSIIGALVRSSYSVADRNRIEEEVESLTAVEPEEIAEINRANAVSAETFAQLVKEIVAELGVDDVSYPDFIVVARGLLRRFLGEERQAIPVKQGHILDRAVLGMIPRYESGGQAADQLREDVLDRPSWDGLIGLPGPSVLREKLPLRSLLVALSLIVDSNVLDTSDAYHEMLRVTSSSQAVGLKDVEELVDALQLTAQIPCYVQVVKADEYVPYQRYRGASAQDILHHALREKPRKGEDPLIVDNPEDISVQTLRRLMMTRSICLLGQCPKV</sequence>
<gene>
    <name evidence="2" type="ORF">PPYR1160_LOCUS1327</name>
</gene>
<dbReference type="AlphaFoldDB" id="A0A7R9Y939"/>
<feature type="region of interest" description="Disordered" evidence="1">
    <location>
        <begin position="1"/>
        <end position="21"/>
    </location>
</feature>